<dbReference type="InterPro" id="IPR012340">
    <property type="entry name" value="NA-bd_OB-fold"/>
</dbReference>
<feature type="domain" description="RNB" evidence="1">
    <location>
        <begin position="113"/>
        <end position="303"/>
    </location>
</feature>
<dbReference type="GO" id="GO:0000175">
    <property type="term" value="F:3'-5'-RNA exonuclease activity"/>
    <property type="evidence" value="ECO:0007669"/>
    <property type="project" value="TreeGrafter"/>
</dbReference>
<protein>
    <recommendedName>
        <fullName evidence="1">RNB domain-containing protein</fullName>
    </recommendedName>
</protein>
<dbReference type="GO" id="GO:0010587">
    <property type="term" value="P:miRNA catabolic process"/>
    <property type="evidence" value="ECO:0007669"/>
    <property type="project" value="TreeGrafter"/>
</dbReference>
<dbReference type="SUPFAM" id="SSF50249">
    <property type="entry name" value="Nucleic acid-binding proteins"/>
    <property type="match status" value="1"/>
</dbReference>
<evidence type="ECO:0000259" key="1">
    <source>
        <dbReference type="SMART" id="SM00955"/>
    </source>
</evidence>
<dbReference type="GO" id="GO:0003723">
    <property type="term" value="F:RNA binding"/>
    <property type="evidence" value="ECO:0007669"/>
    <property type="project" value="InterPro"/>
</dbReference>
<dbReference type="Gene3D" id="2.40.50.700">
    <property type="match status" value="1"/>
</dbReference>
<name>A0AAF3F493_9BILA</name>
<reference evidence="3" key="1">
    <citation type="submission" date="2024-02" db="UniProtKB">
        <authorList>
            <consortium name="WormBaseParasite"/>
        </authorList>
    </citation>
    <scope>IDENTIFICATION</scope>
</reference>
<dbReference type="InterPro" id="IPR041505">
    <property type="entry name" value="Dis3_CSD2"/>
</dbReference>
<proteinExistence type="predicted"/>
<dbReference type="PANTHER" id="PTHR23355:SF9">
    <property type="entry name" value="DIS3-LIKE EXONUCLEASE 2"/>
    <property type="match status" value="1"/>
</dbReference>
<dbReference type="Proteomes" id="UP000887575">
    <property type="component" value="Unassembled WGS sequence"/>
</dbReference>
<dbReference type="GO" id="GO:0000932">
    <property type="term" value="C:P-body"/>
    <property type="evidence" value="ECO:0007669"/>
    <property type="project" value="TreeGrafter"/>
</dbReference>
<dbReference type="WBParaSite" id="MBELARI_LOCUS20491">
    <property type="protein sequence ID" value="MBELARI_LOCUS20491"/>
    <property type="gene ID" value="MBELARI_LOCUS20491"/>
</dbReference>
<dbReference type="PANTHER" id="PTHR23355">
    <property type="entry name" value="RIBONUCLEASE"/>
    <property type="match status" value="1"/>
</dbReference>
<accession>A0AAF3F493</accession>
<evidence type="ECO:0000313" key="2">
    <source>
        <dbReference type="Proteomes" id="UP000887575"/>
    </source>
</evidence>
<dbReference type="AlphaFoldDB" id="A0AAF3F493"/>
<dbReference type="GO" id="GO:0006402">
    <property type="term" value="P:mRNA catabolic process"/>
    <property type="evidence" value="ECO:0007669"/>
    <property type="project" value="TreeGrafter"/>
</dbReference>
<keyword evidence="2" id="KW-1185">Reference proteome</keyword>
<sequence>MGIATGLFSPTDPRMPRMMLPADQLPANFFERPQDYQKFLFVAKMVDWASTAQLLAESLSDIWDLLVILTPRRRVCCFQITLTQREFSPLALSSLPITESSQWHIEEKEFKYRVDLRDELIFTIDPVTARDLDDALHIKPCADIDGKGTHGWEIGVHIADVTHFLLENSELDNWARERATSTYLVHKVIPMLPRLLCEELCSLNSGVDRLCFSVVWKMSEEGEIFDEKFTRTIIRSRCKLAYEHAQEMLENPDKEFAPDELPPISDGCTSTEISTKVQLFCGIWQRRLGQSGKITELCALINQS</sequence>
<dbReference type="InterPro" id="IPR050180">
    <property type="entry name" value="RNR_Ribonuclease"/>
</dbReference>
<evidence type="ECO:0000313" key="3">
    <source>
        <dbReference type="WBParaSite" id="MBELARI_LOCUS20491"/>
    </source>
</evidence>
<dbReference type="Pfam" id="PF00773">
    <property type="entry name" value="RNB"/>
    <property type="match status" value="1"/>
</dbReference>
<dbReference type="Pfam" id="PF17849">
    <property type="entry name" value="OB_Dis3"/>
    <property type="match status" value="1"/>
</dbReference>
<dbReference type="SMART" id="SM00955">
    <property type="entry name" value="RNB"/>
    <property type="match status" value="1"/>
</dbReference>
<dbReference type="InterPro" id="IPR001900">
    <property type="entry name" value="RNase_II/R"/>
</dbReference>
<organism evidence="2 3">
    <name type="scientific">Mesorhabditis belari</name>
    <dbReference type="NCBI Taxonomy" id="2138241"/>
    <lineage>
        <taxon>Eukaryota</taxon>
        <taxon>Metazoa</taxon>
        <taxon>Ecdysozoa</taxon>
        <taxon>Nematoda</taxon>
        <taxon>Chromadorea</taxon>
        <taxon>Rhabditida</taxon>
        <taxon>Rhabditina</taxon>
        <taxon>Rhabditomorpha</taxon>
        <taxon>Rhabditoidea</taxon>
        <taxon>Rhabditidae</taxon>
        <taxon>Mesorhabditinae</taxon>
        <taxon>Mesorhabditis</taxon>
    </lineage>
</organism>